<reference evidence="2 3" key="1">
    <citation type="journal article" name="Sci. Rep.">
        <title>Genome-scale phylogenetic analyses confirm Olpidium as the closest living zoosporic fungus to the non-flagellated, terrestrial fungi.</title>
        <authorList>
            <person name="Chang Y."/>
            <person name="Rochon D."/>
            <person name="Sekimoto S."/>
            <person name="Wang Y."/>
            <person name="Chovatia M."/>
            <person name="Sandor L."/>
            <person name="Salamov A."/>
            <person name="Grigoriev I.V."/>
            <person name="Stajich J.E."/>
            <person name="Spatafora J.W."/>
        </authorList>
    </citation>
    <scope>NUCLEOTIDE SEQUENCE [LARGE SCALE GENOMIC DNA]</scope>
    <source>
        <strain evidence="2">S191</strain>
    </source>
</reference>
<feature type="compositionally biased region" description="Basic and acidic residues" evidence="1">
    <location>
        <begin position="21"/>
        <end position="32"/>
    </location>
</feature>
<dbReference type="AlphaFoldDB" id="A0A8H8DH11"/>
<feature type="compositionally biased region" description="Pro residues" evidence="1">
    <location>
        <begin position="1"/>
        <end position="10"/>
    </location>
</feature>
<feature type="region of interest" description="Disordered" evidence="1">
    <location>
        <begin position="1"/>
        <end position="32"/>
    </location>
</feature>
<sequence length="226" mass="23499">KAPAPLPAAPPVASSKHQHKTKGEKEGKKGEKKMAAAALSSVVSVAAALSSAVAAAIVAVREYWHVPEAWLSDNTRCGLRVKLEPTALSGGLLGVLLAEASCGRGCVHGRVHRLWMEWMLGGPKAALPGCVRARQKLASTAQRRHGGPTAALSGCVQARVSDGRPPEQKPQARSIIRGSSDVLPALASARGLLGFSICAILVNLLDKVTVPGALEVLLADREGLQK</sequence>
<organism evidence="2 3">
    <name type="scientific">Olpidium bornovanus</name>
    <dbReference type="NCBI Taxonomy" id="278681"/>
    <lineage>
        <taxon>Eukaryota</taxon>
        <taxon>Fungi</taxon>
        <taxon>Fungi incertae sedis</taxon>
        <taxon>Olpidiomycota</taxon>
        <taxon>Olpidiomycotina</taxon>
        <taxon>Olpidiomycetes</taxon>
        <taxon>Olpidiales</taxon>
        <taxon>Olpidiaceae</taxon>
        <taxon>Olpidium</taxon>
    </lineage>
</organism>
<gene>
    <name evidence="2" type="ORF">BJ554DRAFT_2309</name>
</gene>
<keyword evidence="3" id="KW-1185">Reference proteome</keyword>
<proteinExistence type="predicted"/>
<evidence type="ECO:0000313" key="3">
    <source>
        <dbReference type="Proteomes" id="UP000673691"/>
    </source>
</evidence>
<name>A0A8H8DH11_9FUNG</name>
<accession>A0A8H8DH11</accession>
<feature type="non-terminal residue" evidence="2">
    <location>
        <position position="226"/>
    </location>
</feature>
<comment type="caution">
    <text evidence="2">The sequence shown here is derived from an EMBL/GenBank/DDBJ whole genome shotgun (WGS) entry which is preliminary data.</text>
</comment>
<evidence type="ECO:0000313" key="2">
    <source>
        <dbReference type="EMBL" id="KAG5457627.1"/>
    </source>
</evidence>
<dbReference type="EMBL" id="JAEFCI010009761">
    <property type="protein sequence ID" value="KAG5457627.1"/>
    <property type="molecule type" value="Genomic_DNA"/>
</dbReference>
<evidence type="ECO:0000256" key="1">
    <source>
        <dbReference type="SAM" id="MobiDB-lite"/>
    </source>
</evidence>
<protein>
    <submittedName>
        <fullName evidence="2">Uncharacterized protein</fullName>
    </submittedName>
</protein>
<feature type="non-terminal residue" evidence="2">
    <location>
        <position position="1"/>
    </location>
</feature>
<dbReference type="Proteomes" id="UP000673691">
    <property type="component" value="Unassembled WGS sequence"/>
</dbReference>